<organism evidence="3 4">
    <name type="scientific">Rhizoctonia solani</name>
    <dbReference type="NCBI Taxonomy" id="456999"/>
    <lineage>
        <taxon>Eukaryota</taxon>
        <taxon>Fungi</taxon>
        <taxon>Dikarya</taxon>
        <taxon>Basidiomycota</taxon>
        <taxon>Agaricomycotina</taxon>
        <taxon>Agaricomycetes</taxon>
        <taxon>Cantharellales</taxon>
        <taxon>Ceratobasidiaceae</taxon>
        <taxon>Rhizoctonia</taxon>
    </lineage>
</organism>
<evidence type="ECO:0000313" key="4">
    <source>
        <dbReference type="Proteomes" id="UP000663861"/>
    </source>
</evidence>
<proteinExistence type="predicted"/>
<dbReference type="EMBL" id="CAJMWY010003743">
    <property type="protein sequence ID" value="CAE6506388.1"/>
    <property type="molecule type" value="Genomic_DNA"/>
</dbReference>
<dbReference type="AlphaFoldDB" id="A0A8H3CZ06"/>
<reference evidence="3" key="1">
    <citation type="submission" date="2021-01" db="EMBL/GenBank/DDBJ databases">
        <authorList>
            <person name="Kaushik A."/>
        </authorList>
    </citation>
    <scope>NUCLEOTIDE SEQUENCE</scope>
    <source>
        <strain evidence="3">AG4-RS23</strain>
    </source>
</reference>
<evidence type="ECO:0000256" key="1">
    <source>
        <dbReference type="SAM" id="MobiDB-lite"/>
    </source>
</evidence>
<sequence>MAHLLLATLPVIAAIARAQYTATYLPNNVPAHTEEGQIGTNRCEPGNSQTSLCQNLYINSVEDFCLWAPPYSDGKNSSIGEVEQIVVSWCVKPGYGTRLIPDGTIKGAHFVQTPDYGKYPTSPGPVRVFTDLLSLVQVTGWGDFTKMNIPKGDAGGELDPHGEIGETIKGAHFVQTPDYGKYPTSSGLVRVFTDFLLLVQVTGWGDFTKMNIPKGDAGGELDPHGADGLGNPHGGLVFGSTFGKLQQYHEWTNFMSATEFCIRACKDGPKAAKTCNHIYDVMGCEWNMPGNYDQGVFENCVGDSAQPMGIYGSSTFHQGDPSTPQPHPAPKSSSCTSVSSIRTSGSTTSTISTITTPPAASSTSGSATTPTSSTTAIATNSGRGKVTSNKGLILGSVLLSGAVFTLGSFALF</sequence>
<protein>
    <recommendedName>
        <fullName evidence="5">Carbohydrate-binding module family 13 protein</fullName>
    </recommendedName>
</protein>
<evidence type="ECO:0000313" key="3">
    <source>
        <dbReference type="EMBL" id="CAE6506388.1"/>
    </source>
</evidence>
<feature type="chain" id="PRO_5034323040" description="Carbohydrate-binding module family 13 protein" evidence="2">
    <location>
        <begin position="19"/>
        <end position="412"/>
    </location>
</feature>
<evidence type="ECO:0008006" key="5">
    <source>
        <dbReference type="Google" id="ProtNLM"/>
    </source>
</evidence>
<name>A0A8H3CZ06_9AGAM</name>
<dbReference type="Proteomes" id="UP000663861">
    <property type="component" value="Unassembled WGS sequence"/>
</dbReference>
<gene>
    <name evidence="3" type="ORF">RDB_LOCUS130416</name>
</gene>
<feature type="compositionally biased region" description="Low complexity" evidence="1">
    <location>
        <begin position="332"/>
        <end position="382"/>
    </location>
</feature>
<comment type="caution">
    <text evidence="3">The sequence shown here is derived from an EMBL/GenBank/DDBJ whole genome shotgun (WGS) entry which is preliminary data.</text>
</comment>
<keyword evidence="2" id="KW-0732">Signal</keyword>
<feature type="signal peptide" evidence="2">
    <location>
        <begin position="1"/>
        <end position="18"/>
    </location>
</feature>
<evidence type="ECO:0000256" key="2">
    <source>
        <dbReference type="SAM" id="SignalP"/>
    </source>
</evidence>
<feature type="region of interest" description="Disordered" evidence="1">
    <location>
        <begin position="311"/>
        <end position="382"/>
    </location>
</feature>
<feature type="compositionally biased region" description="Polar residues" evidence="1">
    <location>
        <begin position="312"/>
        <end position="322"/>
    </location>
</feature>
<accession>A0A8H3CZ06</accession>